<dbReference type="InterPro" id="IPR007421">
    <property type="entry name" value="Schlafen_AlbA_2_dom"/>
</dbReference>
<proteinExistence type="predicted"/>
<dbReference type="PATRIC" id="fig|717962.3.peg.3057"/>
<dbReference type="KEGG" id="cct:CC1_31910"/>
<accession>D4JBL7</accession>
<protein>
    <submittedName>
        <fullName evidence="2">Predicted transcriptional regulator containing an HTH domain and an uncharacterized domain shared with the mammalian protein Schlafen</fullName>
    </submittedName>
</protein>
<reference evidence="2 3" key="2">
    <citation type="submission" date="2010-03" db="EMBL/GenBank/DDBJ databases">
        <authorList>
            <person name="Pajon A."/>
        </authorList>
    </citation>
    <scope>NUCLEOTIDE SEQUENCE [LARGE SCALE GENOMIC DNA]</scope>
    <source>
        <strain evidence="2 3">GD/7</strain>
    </source>
</reference>
<dbReference type="AlphaFoldDB" id="D4JBL7"/>
<dbReference type="EMBL" id="FP929038">
    <property type="protein sequence ID" value="CBK81738.1"/>
    <property type="molecule type" value="Genomic_DNA"/>
</dbReference>
<dbReference type="PANTHER" id="PTHR30595:SF6">
    <property type="entry name" value="SCHLAFEN ALBA-2 DOMAIN-CONTAINING PROTEIN"/>
    <property type="match status" value="1"/>
</dbReference>
<dbReference type="STRING" id="717962.CC1_31910"/>
<reference evidence="2 3" key="1">
    <citation type="submission" date="2010-03" db="EMBL/GenBank/DDBJ databases">
        <title>The genome sequence of Coprococcus catus GD/7.</title>
        <authorList>
            <consortium name="metaHIT consortium -- http://www.metahit.eu/"/>
            <person name="Pajon A."/>
            <person name="Turner K."/>
            <person name="Parkhill J."/>
            <person name="Duncan S."/>
            <person name="Flint H."/>
        </authorList>
    </citation>
    <scope>NUCLEOTIDE SEQUENCE [LARGE SCALE GENOMIC DNA]</scope>
    <source>
        <strain evidence="2 3">GD/7</strain>
    </source>
</reference>
<organism evidence="2 3">
    <name type="scientific">Coprococcus catus GD/7</name>
    <dbReference type="NCBI Taxonomy" id="717962"/>
    <lineage>
        <taxon>Bacteria</taxon>
        <taxon>Bacillati</taxon>
        <taxon>Bacillota</taxon>
        <taxon>Clostridia</taxon>
        <taxon>Lachnospirales</taxon>
        <taxon>Lachnospiraceae</taxon>
        <taxon>Coprococcus</taxon>
    </lineage>
</organism>
<gene>
    <name evidence="2" type="ORF">CC1_31910</name>
</gene>
<dbReference type="RefSeq" id="WP_015515261.1">
    <property type="nucleotide sequence ID" value="NC_021009.1"/>
</dbReference>
<dbReference type="PANTHER" id="PTHR30595">
    <property type="entry name" value="GLPR-RELATED TRANSCRIPTIONAL REPRESSOR"/>
    <property type="match status" value="1"/>
</dbReference>
<dbReference type="InterPro" id="IPR038461">
    <property type="entry name" value="Schlafen_AlbA_2_dom_sf"/>
</dbReference>
<dbReference type="HOGENOM" id="CLU_125471_0_0_9"/>
<dbReference type="Proteomes" id="UP000008798">
    <property type="component" value="Chromosome"/>
</dbReference>
<evidence type="ECO:0000313" key="2">
    <source>
        <dbReference type="EMBL" id="CBK81738.1"/>
    </source>
</evidence>
<dbReference type="Pfam" id="PF04326">
    <property type="entry name" value="SLFN_AlbA_2"/>
    <property type="match status" value="1"/>
</dbReference>
<evidence type="ECO:0000259" key="1">
    <source>
        <dbReference type="Pfam" id="PF04326"/>
    </source>
</evidence>
<name>D4JBL7_9FIRM</name>
<feature type="domain" description="Schlafen AlbA-2" evidence="1">
    <location>
        <begin position="10"/>
        <end position="129"/>
    </location>
</feature>
<evidence type="ECO:0000313" key="3">
    <source>
        <dbReference type="Proteomes" id="UP000008798"/>
    </source>
</evidence>
<sequence>MARDTLFSGESKNIEYKITLPDKSEKYMKTIVAFANTQGGKLIVGIDDKTHEIVGVANEILFQLMDGIANAISDSCMPQIIPDIEPQTIDGKTVIIVSVEAGKNRPYYLKSKGKENGTYIRVAGTSRQAFPEKIRELEMEGARISWDELTCVGYPVSKEATEKLCSNIENFREKAGMTERSVKNE</sequence>
<dbReference type="Gene3D" id="3.30.950.30">
    <property type="entry name" value="Schlafen, AAA domain"/>
    <property type="match status" value="1"/>
</dbReference>